<feature type="transmembrane region" description="Helical" evidence="1">
    <location>
        <begin position="93"/>
        <end position="114"/>
    </location>
</feature>
<dbReference type="AlphaFoldDB" id="A0A855SCQ2"/>
<name>A0A855SCQ2_PHOAN</name>
<comment type="caution">
    <text evidence="2">The sequence shown here is derived from an EMBL/GenBank/DDBJ whole genome shotgun (WGS) entry which is preliminary data.</text>
</comment>
<evidence type="ECO:0000313" key="3">
    <source>
        <dbReference type="Proteomes" id="UP000241440"/>
    </source>
</evidence>
<evidence type="ECO:0000313" key="2">
    <source>
        <dbReference type="EMBL" id="PSX07840.1"/>
    </source>
</evidence>
<protein>
    <submittedName>
        <fullName evidence="2">DUF2878 domain-containing protein</fullName>
    </submittedName>
</protein>
<keyword evidence="1" id="KW-1133">Transmembrane helix</keyword>
<feature type="transmembrane region" description="Helical" evidence="1">
    <location>
        <begin position="126"/>
        <end position="151"/>
    </location>
</feature>
<feature type="transmembrane region" description="Helical" evidence="1">
    <location>
        <begin position="157"/>
        <end position="175"/>
    </location>
</feature>
<dbReference type="Proteomes" id="UP000241440">
    <property type="component" value="Unassembled WGS sequence"/>
</dbReference>
<dbReference type="EMBL" id="PYOY01000003">
    <property type="protein sequence ID" value="PSX07840.1"/>
    <property type="molecule type" value="Genomic_DNA"/>
</dbReference>
<sequence length="190" mass="22113">MERVNLLGNKLKVLLAGMVFNFYWLVAVWGQYRFTYILVFILIATWFMESKAWRFSVLASIPGIVIDSMLRHWQMFDFPIPNRTPLFFNVESIGLIPTWLILLWLGFTTFVWVLRTSINGFATHWLLVAGSLGGALSYWSGMKLGAVIWQLETLDTFFVLIVIWFAVTVYLLWLLRILNKEPNNPTAKEQ</sequence>
<keyword evidence="1" id="KW-0812">Transmembrane</keyword>
<dbReference type="Pfam" id="PF11086">
    <property type="entry name" value="DUF2878"/>
    <property type="match status" value="1"/>
</dbReference>
<reference evidence="2 3" key="1">
    <citation type="submission" date="2018-01" db="EMBL/GenBank/DDBJ databases">
        <title>Whole genome sequencing of Histamine producing bacteria.</title>
        <authorList>
            <person name="Butler K."/>
        </authorList>
    </citation>
    <scope>NUCLEOTIDE SEQUENCE [LARGE SCALE GENOMIC DNA]</scope>
    <source>
        <strain evidence="2 3">A2-1</strain>
    </source>
</reference>
<evidence type="ECO:0000256" key="1">
    <source>
        <dbReference type="SAM" id="Phobius"/>
    </source>
</evidence>
<proteinExistence type="predicted"/>
<feature type="transmembrane region" description="Helical" evidence="1">
    <location>
        <begin position="32"/>
        <end position="48"/>
    </location>
</feature>
<accession>A0A855SCQ2</accession>
<dbReference type="InterPro" id="IPR021306">
    <property type="entry name" value="DUF2878"/>
</dbReference>
<keyword evidence="1" id="KW-0472">Membrane</keyword>
<gene>
    <name evidence="2" type="ORF">C0W41_07455</name>
</gene>
<organism evidence="2 3">
    <name type="scientific">Photobacterium angustum</name>
    <dbReference type="NCBI Taxonomy" id="661"/>
    <lineage>
        <taxon>Bacteria</taxon>
        <taxon>Pseudomonadati</taxon>
        <taxon>Pseudomonadota</taxon>
        <taxon>Gammaproteobacteria</taxon>
        <taxon>Vibrionales</taxon>
        <taxon>Vibrionaceae</taxon>
        <taxon>Photobacterium</taxon>
    </lineage>
</organism>